<sequence>MENTYLMMKHLASHATLQCNSTYQNWTWTIFGECVTDRAEFAGFLFGLISIGFWLIVFFPQFYESYKTGNADQAIAPLFLIMWLLGDASNLAGCLLSHQLKTQIYVAYYYILADVCILSQFTYYKIKNRRKVRVLPDSNRNGVGVYGSTNPGDPKNVIYCMMMFNVLSLTTLLSWQPGQQVTSHHTRTGRTLLAYEGKQDECMVPFGNSGDCMFFNSEDLTGYIFGVVSGLCYFLSRSPQIYKNFKRKSVEGVSIFMFVNTVMGNLTYGLSVILEDTSLVFLARHLPWLVGSIGTLIFDATLLVQFAIYRRGKTSTPLSGETDPLIA</sequence>
<comment type="similarity">
    <text evidence="5">Belongs to the laat-1 family.</text>
</comment>
<name>A0A9Q0YK01_HOLLE</name>
<dbReference type="GO" id="GO:0015174">
    <property type="term" value="F:basic amino acid transmembrane transporter activity"/>
    <property type="evidence" value="ECO:0007669"/>
    <property type="project" value="TreeGrafter"/>
</dbReference>
<organism evidence="7 8">
    <name type="scientific">Holothuria leucospilota</name>
    <name type="common">Black long sea cucumber</name>
    <name type="synonym">Mertensiothuria leucospilota</name>
    <dbReference type="NCBI Taxonomy" id="206669"/>
    <lineage>
        <taxon>Eukaryota</taxon>
        <taxon>Metazoa</taxon>
        <taxon>Echinodermata</taxon>
        <taxon>Eleutherozoa</taxon>
        <taxon>Echinozoa</taxon>
        <taxon>Holothuroidea</taxon>
        <taxon>Aspidochirotacea</taxon>
        <taxon>Aspidochirotida</taxon>
        <taxon>Holothuriidae</taxon>
        <taxon>Holothuria</taxon>
    </lineage>
</organism>
<proteinExistence type="inferred from homology"/>
<keyword evidence="8" id="KW-1185">Reference proteome</keyword>
<keyword evidence="3 6" id="KW-1133">Transmembrane helix</keyword>
<dbReference type="InterPro" id="IPR006603">
    <property type="entry name" value="PQ-loop_rpt"/>
</dbReference>
<dbReference type="Pfam" id="PF04193">
    <property type="entry name" value="PQ-loop"/>
    <property type="match status" value="2"/>
</dbReference>
<feature type="transmembrane region" description="Helical" evidence="6">
    <location>
        <begin position="157"/>
        <end position="175"/>
    </location>
</feature>
<comment type="caution">
    <text evidence="7">The sequence shown here is derived from an EMBL/GenBank/DDBJ whole genome shotgun (WGS) entry which is preliminary data.</text>
</comment>
<dbReference type="Proteomes" id="UP001152320">
    <property type="component" value="Chromosome 21"/>
</dbReference>
<dbReference type="PANTHER" id="PTHR16201">
    <property type="entry name" value="SEVEN TRANSMEMBRANE PROTEIN 1-RELATED"/>
    <property type="match status" value="1"/>
</dbReference>
<evidence type="ECO:0000256" key="6">
    <source>
        <dbReference type="SAM" id="Phobius"/>
    </source>
</evidence>
<dbReference type="FunFam" id="1.20.1280.290:FF:000009">
    <property type="entry name" value="PQ loop repeat family protein"/>
    <property type="match status" value="1"/>
</dbReference>
<dbReference type="PANTHER" id="PTHR16201:SF34">
    <property type="entry name" value="LYSOSOMAL AMINO ACID TRANSPORTER 1"/>
    <property type="match status" value="1"/>
</dbReference>
<feature type="transmembrane region" description="Helical" evidence="6">
    <location>
        <begin position="104"/>
        <end position="124"/>
    </location>
</feature>
<dbReference type="GO" id="GO:0098852">
    <property type="term" value="C:lytic vacuole membrane"/>
    <property type="evidence" value="ECO:0007669"/>
    <property type="project" value="UniProtKB-ARBA"/>
</dbReference>
<feature type="transmembrane region" description="Helical" evidence="6">
    <location>
        <begin position="256"/>
        <end position="274"/>
    </location>
</feature>
<feature type="transmembrane region" description="Helical" evidence="6">
    <location>
        <begin position="286"/>
        <end position="309"/>
    </location>
</feature>
<evidence type="ECO:0000313" key="8">
    <source>
        <dbReference type="Proteomes" id="UP001152320"/>
    </source>
</evidence>
<accession>A0A9Q0YK01</accession>
<dbReference type="InterPro" id="IPR051415">
    <property type="entry name" value="LAAT-1"/>
</dbReference>
<feature type="transmembrane region" description="Helical" evidence="6">
    <location>
        <begin position="41"/>
        <end position="63"/>
    </location>
</feature>
<dbReference type="Gene3D" id="1.20.1280.290">
    <property type="match status" value="2"/>
</dbReference>
<evidence type="ECO:0000256" key="5">
    <source>
        <dbReference type="ARBA" id="ARBA00038039"/>
    </source>
</evidence>
<gene>
    <name evidence="7" type="ORF">HOLleu_39251</name>
</gene>
<dbReference type="SMART" id="SM00679">
    <property type="entry name" value="CTNS"/>
    <property type="match status" value="2"/>
</dbReference>
<evidence type="ECO:0000256" key="4">
    <source>
        <dbReference type="ARBA" id="ARBA00023136"/>
    </source>
</evidence>
<dbReference type="OrthoDB" id="8048523at2759"/>
<dbReference type="EMBL" id="JAIZAY010000021">
    <property type="protein sequence ID" value="KAJ8021914.1"/>
    <property type="molecule type" value="Genomic_DNA"/>
</dbReference>
<feature type="transmembrane region" description="Helical" evidence="6">
    <location>
        <begin position="220"/>
        <end position="236"/>
    </location>
</feature>
<evidence type="ECO:0000313" key="7">
    <source>
        <dbReference type="EMBL" id="KAJ8021914.1"/>
    </source>
</evidence>
<evidence type="ECO:0000256" key="3">
    <source>
        <dbReference type="ARBA" id="ARBA00022989"/>
    </source>
</evidence>
<protein>
    <submittedName>
        <fullName evidence="7">Lysosomal amino acid transporter 1-like</fullName>
    </submittedName>
</protein>
<reference evidence="7" key="1">
    <citation type="submission" date="2021-10" db="EMBL/GenBank/DDBJ databases">
        <title>Tropical sea cucumber genome reveals ecological adaptation and Cuvierian tubules defense mechanism.</title>
        <authorList>
            <person name="Chen T."/>
        </authorList>
    </citation>
    <scope>NUCLEOTIDE SEQUENCE</scope>
    <source>
        <strain evidence="7">Nanhai2018</strain>
        <tissue evidence="7">Muscle</tissue>
    </source>
</reference>
<dbReference type="AlphaFoldDB" id="A0A9Q0YK01"/>
<keyword evidence="2 6" id="KW-0812">Transmembrane</keyword>
<keyword evidence="4 6" id="KW-0472">Membrane</keyword>
<evidence type="ECO:0000256" key="2">
    <source>
        <dbReference type="ARBA" id="ARBA00022692"/>
    </source>
</evidence>
<comment type="subcellular location">
    <subcellularLocation>
        <location evidence="1">Membrane</location>
        <topology evidence="1">Multi-pass membrane protein</topology>
    </subcellularLocation>
</comment>
<evidence type="ECO:0000256" key="1">
    <source>
        <dbReference type="ARBA" id="ARBA00004141"/>
    </source>
</evidence>